<name>A0ABY3T2B6_9GAMM</name>
<dbReference type="EMBL" id="CP091244">
    <property type="protein sequence ID" value="UJS25971.1"/>
    <property type="molecule type" value="Genomic_DNA"/>
</dbReference>
<proteinExistence type="predicted"/>
<sequence>MEIDQSPFQYIEGESPVLLELPHGGHLTPDEVRPYLHPKFTPGDRREDADEFSDALYLDLPSKPHVLRFRFWRAHADPNRRYDDFSADGVVKTHTSQGVKIYQSERGMPEAVRQTVIERYVMPHQRKMLELLANTQIKQVLFCHTMPGIGTSVSKDRGNLRPLFMFGNGGDMHGKPHHNCYANKKTLEHMSSIIEDHFHELDVGFNFCDVIRCNNPYSGINSLGRFTCEQFKGKHPFTLEINRDLLLHNPENIIPVRHIIDLIVQELAAAGQA</sequence>
<gene>
    <name evidence="1" type="ORF">L2Y54_07965</name>
</gene>
<protein>
    <submittedName>
        <fullName evidence="1">N-formylglutamate amidohydrolase</fullName>
    </submittedName>
</protein>
<dbReference type="Gene3D" id="3.40.630.40">
    <property type="entry name" value="Zn-dependent exopeptidases"/>
    <property type="match status" value="1"/>
</dbReference>
<accession>A0ABY3T2B6</accession>
<dbReference type="Pfam" id="PF05013">
    <property type="entry name" value="FGase"/>
    <property type="match status" value="1"/>
</dbReference>
<dbReference type="SUPFAM" id="SSF53187">
    <property type="entry name" value="Zn-dependent exopeptidases"/>
    <property type="match status" value="1"/>
</dbReference>
<evidence type="ECO:0000313" key="1">
    <source>
        <dbReference type="EMBL" id="UJS25971.1"/>
    </source>
</evidence>
<dbReference type="Proteomes" id="UP001054801">
    <property type="component" value="Chromosome"/>
</dbReference>
<reference evidence="1" key="1">
    <citation type="journal article" date="2022" name="Microorganisms">
        <title>Two New Species of Filamentous Sulfur Bacteria of the Genus Thiothrix, Thiothrix winogradskyi sp. nov. and 'Candidatus Thiothrix sulfatifontis' sp. nov.</title>
        <authorList>
            <person name="Ravin N.V."/>
            <person name="Rossetti S."/>
            <person name="Beletsky A.V."/>
            <person name="Kadnikov V.V."/>
            <person name="Rudenko T.S."/>
            <person name="Smolyakov D.D."/>
            <person name="Moskvitina M.I."/>
            <person name="Gureeva M.V."/>
            <person name="Mardanov A.V."/>
            <person name="Grabovich M.Y."/>
        </authorList>
    </citation>
    <scope>NUCLEOTIDE SEQUENCE</scope>
    <source>
        <strain evidence="1">CT3</strain>
    </source>
</reference>
<evidence type="ECO:0000313" key="2">
    <source>
        <dbReference type="Proteomes" id="UP001054801"/>
    </source>
</evidence>
<dbReference type="RefSeq" id="WP_236501303.1">
    <property type="nucleotide sequence ID" value="NZ_CP091244.1"/>
</dbReference>
<dbReference type="InterPro" id="IPR007709">
    <property type="entry name" value="N-FG_amidohydro"/>
</dbReference>
<organism evidence="1 2">
    <name type="scientific">Thiothrix winogradskyi</name>
    <dbReference type="NCBI Taxonomy" id="96472"/>
    <lineage>
        <taxon>Bacteria</taxon>
        <taxon>Pseudomonadati</taxon>
        <taxon>Pseudomonadota</taxon>
        <taxon>Gammaproteobacteria</taxon>
        <taxon>Thiotrichales</taxon>
        <taxon>Thiotrichaceae</taxon>
        <taxon>Thiothrix</taxon>
    </lineage>
</organism>
<keyword evidence="2" id="KW-1185">Reference proteome</keyword>